<feature type="transmembrane region" description="Helical" evidence="6">
    <location>
        <begin position="135"/>
        <end position="160"/>
    </location>
</feature>
<gene>
    <name evidence="8" type="ORF">SAMN05421680_10439</name>
    <name evidence="7" type="ORF">Xmau_00922</name>
</gene>
<sequence>MSSNNCTFQRRFHSKIGLFYILLSVSAVAGISLSNFVNPAWIWLHYLTKPTATALLVFWVLLRGAPVSIRYRNAIAFGLVFAVAGDICLMLPQDYFLAGLFCFLLTHCAYIYALCCDNISLSDIKNNALNSEFTLVRTILVITAVFAIFEGIAALILIGLWDHLPNSMEIPVSVYAVILAFMAGLAVNRAVIYSFKNPLPPVSYVAKNVAKYIAKNPAHSAAFGGIFFVISDSLLAYGRFYVETPLSPLLVLGTYYIAQGCFASSVQRRDQ</sequence>
<dbReference type="InterPro" id="IPR012506">
    <property type="entry name" value="TMEM86B-like"/>
</dbReference>
<dbReference type="Proteomes" id="UP000224607">
    <property type="component" value="Unassembled WGS sequence"/>
</dbReference>
<evidence type="ECO:0000313" key="10">
    <source>
        <dbReference type="Proteomes" id="UP000224607"/>
    </source>
</evidence>
<dbReference type="RefSeq" id="WP_092508573.1">
    <property type="nucleotide sequence ID" value="NZ_CAWRBN010000056.1"/>
</dbReference>
<reference evidence="8" key="1">
    <citation type="submission" date="2016-10" db="EMBL/GenBank/DDBJ databases">
        <authorList>
            <person name="de Groot N.N."/>
        </authorList>
    </citation>
    <scope>NUCLEOTIDE SEQUENCE [LARGE SCALE GENOMIC DNA]</scope>
    <source>
        <strain evidence="8">DSM 17908</strain>
    </source>
</reference>
<organism evidence="8 9">
    <name type="scientific">Xenorhabdus mauleonii</name>
    <dbReference type="NCBI Taxonomy" id="351675"/>
    <lineage>
        <taxon>Bacteria</taxon>
        <taxon>Pseudomonadati</taxon>
        <taxon>Pseudomonadota</taxon>
        <taxon>Gammaproteobacteria</taxon>
        <taxon>Enterobacterales</taxon>
        <taxon>Morganellaceae</taxon>
        <taxon>Xenorhabdus</taxon>
    </lineage>
</organism>
<reference evidence="7 10" key="3">
    <citation type="journal article" date="2017" name="Nat. Microbiol.">
        <title>Natural product diversity associated with the nematode symbionts Photorhabdus and Xenorhabdus.</title>
        <authorList>
            <person name="Tobias N.J."/>
            <person name="Wolff H."/>
            <person name="Djahanschiri B."/>
            <person name="Grundmann F."/>
            <person name="Kronenwerth M."/>
            <person name="Shi Y.M."/>
            <person name="Simonyi S."/>
            <person name="Grun P."/>
            <person name="Shapiro-Ilan D."/>
            <person name="Pidot S.J."/>
            <person name="Stinear T.P."/>
            <person name="Ebersberger I."/>
            <person name="Bode H.B."/>
        </authorList>
    </citation>
    <scope>NUCLEOTIDE SEQUENCE [LARGE SCALE GENOMIC DNA]</scope>
    <source>
        <strain evidence="7 10">DSM 17908</strain>
    </source>
</reference>
<evidence type="ECO:0000313" key="9">
    <source>
        <dbReference type="Proteomes" id="UP000198919"/>
    </source>
</evidence>
<keyword evidence="4 6" id="KW-1133">Transmembrane helix</keyword>
<feature type="transmembrane region" description="Helical" evidence="6">
    <location>
        <begin position="98"/>
        <end position="115"/>
    </location>
</feature>
<keyword evidence="10" id="KW-1185">Reference proteome</keyword>
<comment type="similarity">
    <text evidence="2">Belongs to the TMEM86 family.</text>
</comment>
<dbReference type="PANTHER" id="PTHR31885">
    <property type="entry name" value="GH04784P"/>
    <property type="match status" value="1"/>
</dbReference>
<dbReference type="EMBL" id="NITY01000002">
    <property type="protein sequence ID" value="PHM45272.1"/>
    <property type="molecule type" value="Genomic_DNA"/>
</dbReference>
<feature type="transmembrane region" description="Helical" evidence="6">
    <location>
        <begin position="43"/>
        <end position="62"/>
    </location>
</feature>
<dbReference type="GO" id="GO:0016787">
    <property type="term" value="F:hydrolase activity"/>
    <property type="evidence" value="ECO:0007669"/>
    <property type="project" value="TreeGrafter"/>
</dbReference>
<keyword evidence="5 6" id="KW-0472">Membrane</keyword>
<evidence type="ECO:0000256" key="4">
    <source>
        <dbReference type="ARBA" id="ARBA00022989"/>
    </source>
</evidence>
<dbReference type="PANTHER" id="PTHR31885:SF6">
    <property type="entry name" value="GH04784P"/>
    <property type="match status" value="1"/>
</dbReference>
<feature type="transmembrane region" description="Helical" evidence="6">
    <location>
        <begin position="172"/>
        <end position="191"/>
    </location>
</feature>
<evidence type="ECO:0000313" key="7">
    <source>
        <dbReference type="EMBL" id="PHM45272.1"/>
    </source>
</evidence>
<dbReference type="GO" id="GO:0016020">
    <property type="term" value="C:membrane"/>
    <property type="evidence" value="ECO:0007669"/>
    <property type="project" value="UniProtKB-SubCell"/>
</dbReference>
<protein>
    <submittedName>
        <fullName evidence="8">Uncharacterized membrane protein YhhN</fullName>
    </submittedName>
</protein>
<evidence type="ECO:0000256" key="6">
    <source>
        <dbReference type="SAM" id="Phobius"/>
    </source>
</evidence>
<reference evidence="9" key="2">
    <citation type="submission" date="2016-10" db="EMBL/GenBank/DDBJ databases">
        <authorList>
            <person name="Varghese N."/>
            <person name="Submissions S."/>
        </authorList>
    </citation>
    <scope>NUCLEOTIDE SEQUENCE [LARGE SCALE GENOMIC DNA]</scope>
    <source>
        <strain evidence="9">DSM 17908</strain>
    </source>
</reference>
<dbReference type="OrthoDB" id="5592477at2"/>
<evidence type="ECO:0000256" key="1">
    <source>
        <dbReference type="ARBA" id="ARBA00004141"/>
    </source>
</evidence>
<proteinExistence type="inferred from homology"/>
<name>A0A1I3LQI2_9GAMM</name>
<evidence type="ECO:0000256" key="3">
    <source>
        <dbReference type="ARBA" id="ARBA00022692"/>
    </source>
</evidence>
<feature type="transmembrane region" description="Helical" evidence="6">
    <location>
        <begin position="246"/>
        <end position="266"/>
    </location>
</feature>
<evidence type="ECO:0000313" key="8">
    <source>
        <dbReference type="EMBL" id="SFI87044.1"/>
    </source>
</evidence>
<feature type="transmembrane region" description="Helical" evidence="6">
    <location>
        <begin position="221"/>
        <end position="240"/>
    </location>
</feature>
<keyword evidence="3 6" id="KW-0812">Transmembrane</keyword>
<dbReference type="Pfam" id="PF07947">
    <property type="entry name" value="YhhN"/>
    <property type="match status" value="1"/>
</dbReference>
<dbReference type="EMBL" id="FORG01000004">
    <property type="protein sequence ID" value="SFI87044.1"/>
    <property type="molecule type" value="Genomic_DNA"/>
</dbReference>
<dbReference type="AlphaFoldDB" id="A0A1I3LQI2"/>
<comment type="subcellular location">
    <subcellularLocation>
        <location evidence="1">Membrane</location>
        <topology evidence="1">Multi-pass membrane protein</topology>
    </subcellularLocation>
</comment>
<dbReference type="Proteomes" id="UP000198919">
    <property type="component" value="Unassembled WGS sequence"/>
</dbReference>
<evidence type="ECO:0000256" key="2">
    <source>
        <dbReference type="ARBA" id="ARBA00007375"/>
    </source>
</evidence>
<feature type="transmembrane region" description="Helical" evidence="6">
    <location>
        <begin position="74"/>
        <end position="92"/>
    </location>
</feature>
<evidence type="ECO:0000256" key="5">
    <source>
        <dbReference type="ARBA" id="ARBA00023136"/>
    </source>
</evidence>
<accession>A0A1I3LQI2</accession>
<feature type="transmembrane region" description="Helical" evidence="6">
    <location>
        <begin position="18"/>
        <end position="37"/>
    </location>
</feature>